<keyword evidence="2" id="KW-1185">Reference proteome</keyword>
<evidence type="ECO:0000313" key="2">
    <source>
        <dbReference type="Proteomes" id="UP000050761"/>
    </source>
</evidence>
<accession>A0A183FB25</accession>
<dbReference type="Pfam" id="PF05380">
    <property type="entry name" value="Peptidase_A17"/>
    <property type="match status" value="1"/>
</dbReference>
<reference evidence="1 2" key="1">
    <citation type="submission" date="2018-11" db="EMBL/GenBank/DDBJ databases">
        <authorList>
            <consortium name="Pathogen Informatics"/>
        </authorList>
    </citation>
    <scope>NUCLEOTIDE SEQUENCE [LARGE SCALE GENOMIC DNA]</scope>
</reference>
<dbReference type="OrthoDB" id="429521at2759"/>
<protein>
    <submittedName>
        <fullName evidence="3">Capsid protein</fullName>
    </submittedName>
</protein>
<dbReference type="AlphaFoldDB" id="A0A183FB25"/>
<dbReference type="InterPro" id="IPR008042">
    <property type="entry name" value="Retrotrans_Pao"/>
</dbReference>
<dbReference type="Proteomes" id="UP000050761">
    <property type="component" value="Unassembled WGS sequence"/>
</dbReference>
<gene>
    <name evidence="1" type="ORF">HPBE_LOCUS3370</name>
</gene>
<organism evidence="2 3">
    <name type="scientific">Heligmosomoides polygyrus</name>
    <name type="common">Parasitic roundworm</name>
    <dbReference type="NCBI Taxonomy" id="6339"/>
    <lineage>
        <taxon>Eukaryota</taxon>
        <taxon>Metazoa</taxon>
        <taxon>Ecdysozoa</taxon>
        <taxon>Nematoda</taxon>
        <taxon>Chromadorea</taxon>
        <taxon>Rhabditida</taxon>
        <taxon>Rhabditina</taxon>
        <taxon>Rhabditomorpha</taxon>
        <taxon>Strongyloidea</taxon>
        <taxon>Heligmosomidae</taxon>
        <taxon>Heligmosomoides</taxon>
    </lineage>
</organism>
<accession>A0A3P7VRV3</accession>
<reference evidence="3" key="2">
    <citation type="submission" date="2019-09" db="UniProtKB">
        <authorList>
            <consortium name="WormBaseParasite"/>
        </authorList>
    </citation>
    <scope>IDENTIFICATION</scope>
</reference>
<dbReference type="EMBL" id="UZAH01008330">
    <property type="protein sequence ID" value="VDO34093.1"/>
    <property type="molecule type" value="Genomic_DNA"/>
</dbReference>
<dbReference type="WBParaSite" id="HPBE_0000336701-mRNA-1">
    <property type="protein sequence ID" value="HPBE_0000336701-mRNA-1"/>
    <property type="gene ID" value="HPBE_0000336701"/>
</dbReference>
<evidence type="ECO:0000313" key="3">
    <source>
        <dbReference type="WBParaSite" id="HPBE_0000336701-mRNA-1"/>
    </source>
</evidence>
<name>A0A183FB25_HELPZ</name>
<evidence type="ECO:0000313" key="1">
    <source>
        <dbReference type="EMBL" id="VDO34093.1"/>
    </source>
</evidence>
<sequence>MDYYWSVVDLNRNRQLPSGLVKSYTKLGPLLSGPNAPFPRVLSTSVDQKAINVDTDSVVPKTFIQDLWLKKTDWDTPLDKDTMAKWNDIIHGISGFVGTVPRYTALRNAGTI</sequence>
<proteinExistence type="predicted"/>